<dbReference type="Pfam" id="PF02862">
    <property type="entry name" value="DDHD"/>
    <property type="match status" value="1"/>
</dbReference>
<feature type="region of interest" description="Disordered" evidence="1">
    <location>
        <begin position="472"/>
        <end position="505"/>
    </location>
</feature>
<dbReference type="SMART" id="SM01127">
    <property type="entry name" value="DDHD"/>
    <property type="match status" value="1"/>
</dbReference>
<dbReference type="PANTHER" id="PTHR23509">
    <property type="entry name" value="PA-PL1 PHOSPHOLIPASE FAMILY"/>
    <property type="match status" value="1"/>
</dbReference>
<dbReference type="GO" id="GO:0046872">
    <property type="term" value="F:metal ion binding"/>
    <property type="evidence" value="ECO:0007669"/>
    <property type="project" value="InterPro"/>
</dbReference>
<reference evidence="3 4" key="1">
    <citation type="submission" date="2016-08" db="EMBL/GenBank/DDBJ databases">
        <title>A Parts List for Fungal Cellulosomes Revealed by Comparative Genomics.</title>
        <authorList>
            <consortium name="DOE Joint Genome Institute"/>
            <person name="Haitjema C.H."/>
            <person name="Gilmore S.P."/>
            <person name="Henske J.K."/>
            <person name="Solomon K.V."/>
            <person name="De Groot R."/>
            <person name="Kuo A."/>
            <person name="Mondo S.J."/>
            <person name="Salamov A.A."/>
            <person name="Labutti K."/>
            <person name="Zhao Z."/>
            <person name="Chiniquy J."/>
            <person name="Barry K."/>
            <person name="Brewer H.M."/>
            <person name="Purvine S.O."/>
            <person name="Wright A.T."/>
            <person name="Boxma B."/>
            <person name="Van Alen T."/>
            <person name="Hackstein J.H."/>
            <person name="Baker S.E."/>
            <person name="Grigoriev I.V."/>
            <person name="O'Malley M.A."/>
        </authorList>
    </citation>
    <scope>NUCLEOTIDE SEQUENCE [LARGE SCALE GENOMIC DNA]</scope>
    <source>
        <strain evidence="3 4">S4</strain>
    </source>
</reference>
<dbReference type="Pfam" id="PF23463">
    <property type="entry name" value="WWE_2"/>
    <property type="match status" value="1"/>
</dbReference>
<organism evidence="3 4">
    <name type="scientific">Anaeromyces robustus</name>
    <dbReference type="NCBI Taxonomy" id="1754192"/>
    <lineage>
        <taxon>Eukaryota</taxon>
        <taxon>Fungi</taxon>
        <taxon>Fungi incertae sedis</taxon>
        <taxon>Chytridiomycota</taxon>
        <taxon>Chytridiomycota incertae sedis</taxon>
        <taxon>Neocallimastigomycetes</taxon>
        <taxon>Neocallimastigales</taxon>
        <taxon>Neocallimastigaceae</taxon>
        <taxon>Anaeromyces</taxon>
    </lineage>
</organism>
<reference evidence="3 4" key="2">
    <citation type="submission" date="2016-08" db="EMBL/GenBank/DDBJ databases">
        <title>Pervasive Adenine N6-methylation of Active Genes in Fungi.</title>
        <authorList>
            <consortium name="DOE Joint Genome Institute"/>
            <person name="Mondo S.J."/>
            <person name="Dannebaum R.O."/>
            <person name="Kuo R.C."/>
            <person name="Labutti K."/>
            <person name="Haridas S."/>
            <person name="Kuo A."/>
            <person name="Salamov A."/>
            <person name="Ahrendt S.R."/>
            <person name="Lipzen A."/>
            <person name="Sullivan W."/>
            <person name="Andreopoulos W.B."/>
            <person name="Clum A."/>
            <person name="Lindquist E."/>
            <person name="Daum C."/>
            <person name="Ramamoorthy G.K."/>
            <person name="Gryganskyi A."/>
            <person name="Culley D."/>
            <person name="Magnuson J.K."/>
            <person name="James T.Y."/>
            <person name="O'Malley M.A."/>
            <person name="Stajich J.E."/>
            <person name="Spatafora J.W."/>
            <person name="Visel A."/>
            <person name="Grigoriev I.V."/>
        </authorList>
    </citation>
    <scope>NUCLEOTIDE SEQUENCE [LARGE SCALE GENOMIC DNA]</scope>
    <source>
        <strain evidence="3 4">S4</strain>
    </source>
</reference>
<comment type="caution">
    <text evidence="3">The sequence shown here is derived from an EMBL/GenBank/DDBJ whole genome shotgun (WGS) entry which is preliminary data.</text>
</comment>
<dbReference type="Pfam" id="PF23465">
    <property type="entry name" value="DUF7131"/>
    <property type="match status" value="1"/>
</dbReference>
<proteinExistence type="predicted"/>
<sequence>MALKEAPVLVPYWFHSLEHDNKHKETPNIRIEFSSNDSKNLEKAYQKLKDYENGKILEKPPETVDVMDDLLFEVNIPNRKLTPIYWKGKTYEVVRGTWFYATDMYKFLACDEELSRQIEEGYQQAEPWKMEPPKNNIERSKTFIDYEDKRNYKLTGPYIGQSITYSGPNSAWLLSTNIASQLARAVMTKITNNENIGGTRLIRGYTEVEKWKQRNEEELRNKNTKGKRTRSRSADRKQSGDSISSISSSLSMTKIRSKNNDRKQSEDSVTSLSNISMSSITAEKREEPDENTKFPEKSNTEYSINNYAVNEEETKDHRYDKIEHLVFVVHGIGEKFAEEKSVSTIEKSVNDIRRTAKEVAKLYFAKNKSDHRGGLLPKYPSTSESAYKNVYVPEGTGVQFLPVNWRRNMNMDKYKRKKKHRRSNLGLTLKKSLSNLEKRLEAEKKKKEAENEEDVKTEEFLKEKESNDDLKLKKSAELLKPDADDDKAQSESDIDDDDDDDDDFPRMQDVMLESIPLVRTLVMDLALDVLFYMIPRYYQQMISILADELNRLYKIFIQHHPDFNGKVSFFGHSLGSQLCFDLLCHQIPECLKKEKGNVDVVRYNRLTPYGNEVTYNYKQLDFPVHTFFAVGSPIGLFTVLSDRNIRFFDWKNPSTKGLTNSDTLVPIVKKMYNIFHPSDPVAHRIEPLILKKKNYNVGENGDILKPNPVPYSKGGLTGTVREFQGMQKDIAQRSMKLFGNVYSAVQAFIDPNNEKAKANNEKIVEEVFDPRDIKNINPNGRLDYMIQENVLDNQYISAIPAHSSYWNDQDTISLVLSELYRDMKF</sequence>
<protein>
    <submittedName>
        <fullName evidence="3">DDHD-domain-containing protein</fullName>
    </submittedName>
</protein>
<feature type="domain" description="DDHD" evidence="2">
    <location>
        <begin position="620"/>
        <end position="821"/>
    </location>
</feature>
<dbReference type="InterPro" id="IPR058055">
    <property type="entry name" value="PA-PLA1"/>
</dbReference>
<dbReference type="GO" id="GO:0005737">
    <property type="term" value="C:cytoplasm"/>
    <property type="evidence" value="ECO:0007669"/>
    <property type="project" value="TreeGrafter"/>
</dbReference>
<name>A0A1Y1XPA8_9FUNG</name>
<dbReference type="InterPro" id="IPR055555">
    <property type="entry name" value="PA-PLA1_DUF7131"/>
</dbReference>
<dbReference type="GO" id="GO:0004620">
    <property type="term" value="F:phospholipase activity"/>
    <property type="evidence" value="ECO:0007669"/>
    <property type="project" value="TreeGrafter"/>
</dbReference>
<dbReference type="STRING" id="1754192.A0A1Y1XPA8"/>
<evidence type="ECO:0000256" key="1">
    <source>
        <dbReference type="SAM" id="MobiDB-lite"/>
    </source>
</evidence>
<feature type="compositionally biased region" description="Basic residues" evidence="1">
    <location>
        <begin position="222"/>
        <end position="231"/>
    </location>
</feature>
<evidence type="ECO:0000313" key="4">
    <source>
        <dbReference type="Proteomes" id="UP000193944"/>
    </source>
</evidence>
<feature type="compositionally biased region" description="Acidic residues" evidence="1">
    <location>
        <begin position="492"/>
        <end position="503"/>
    </location>
</feature>
<dbReference type="OrthoDB" id="431378at2759"/>
<dbReference type="InterPro" id="IPR057826">
    <property type="entry name" value="WWE_C20G8.02"/>
</dbReference>
<dbReference type="AlphaFoldDB" id="A0A1Y1XPA8"/>
<feature type="region of interest" description="Disordered" evidence="1">
    <location>
        <begin position="442"/>
        <end position="461"/>
    </location>
</feature>
<feature type="region of interest" description="Disordered" evidence="1">
    <location>
        <begin position="216"/>
        <end position="299"/>
    </location>
</feature>
<evidence type="ECO:0000313" key="3">
    <source>
        <dbReference type="EMBL" id="ORX87505.1"/>
    </source>
</evidence>
<feature type="compositionally biased region" description="Basic and acidic residues" evidence="1">
    <location>
        <begin position="282"/>
        <end position="299"/>
    </location>
</feature>
<dbReference type="SUPFAM" id="SSF53474">
    <property type="entry name" value="alpha/beta-Hydrolases"/>
    <property type="match status" value="1"/>
</dbReference>
<keyword evidence="4" id="KW-1185">Reference proteome</keyword>
<dbReference type="InterPro" id="IPR029058">
    <property type="entry name" value="AB_hydrolase_fold"/>
</dbReference>
<feature type="compositionally biased region" description="Basic and acidic residues" evidence="1">
    <location>
        <begin position="472"/>
        <end position="490"/>
    </location>
</feature>
<dbReference type="PROSITE" id="PS51043">
    <property type="entry name" value="DDHD"/>
    <property type="match status" value="1"/>
</dbReference>
<dbReference type="Proteomes" id="UP000193944">
    <property type="component" value="Unassembled WGS sequence"/>
</dbReference>
<dbReference type="PANTHER" id="PTHR23509:SF10">
    <property type="entry name" value="LD21067P"/>
    <property type="match status" value="1"/>
</dbReference>
<feature type="compositionally biased region" description="Polar residues" evidence="1">
    <location>
        <begin position="267"/>
        <end position="281"/>
    </location>
</feature>
<evidence type="ECO:0000259" key="2">
    <source>
        <dbReference type="PROSITE" id="PS51043"/>
    </source>
</evidence>
<accession>A0A1Y1XPA8</accession>
<feature type="compositionally biased region" description="Low complexity" evidence="1">
    <location>
        <begin position="240"/>
        <end position="254"/>
    </location>
</feature>
<dbReference type="InterPro" id="IPR004177">
    <property type="entry name" value="DDHD_dom"/>
</dbReference>
<dbReference type="EMBL" id="MCFG01000008">
    <property type="protein sequence ID" value="ORX87505.1"/>
    <property type="molecule type" value="Genomic_DNA"/>
</dbReference>
<gene>
    <name evidence="3" type="ORF">BCR32DRAFT_289326</name>
</gene>